<keyword evidence="2" id="KW-1185">Reference proteome</keyword>
<proteinExistence type="predicted"/>
<sequence>MGTVVPWRTWGASSSLQKALPPLRAFQSMSSGTAGSAFFPTNIIFGGLHSRNLFGLNNKRLSHVSPCRAQASNITFHFDSTAITVPLSQDAAVALVKAFDSVLNTFREKEKAERPRRWDSMEFRHTEDGVFLEFFCNPNAYANFFQAKVLVTISDEKVKIVTEAQLNAVKTAVDQYVKAKV</sequence>
<dbReference type="EMBL" id="CM035417">
    <property type="protein sequence ID" value="KAH7422952.1"/>
    <property type="molecule type" value="Genomic_DNA"/>
</dbReference>
<name>A0A8T2TJY3_CERRI</name>
<comment type="caution">
    <text evidence="1">The sequence shown here is derived from an EMBL/GenBank/DDBJ whole genome shotgun (WGS) entry which is preliminary data.</text>
</comment>
<dbReference type="OrthoDB" id="2018788at2759"/>
<evidence type="ECO:0000313" key="2">
    <source>
        <dbReference type="Proteomes" id="UP000825935"/>
    </source>
</evidence>
<protein>
    <submittedName>
        <fullName evidence="1">Uncharacterized protein</fullName>
    </submittedName>
</protein>
<reference evidence="1" key="1">
    <citation type="submission" date="2021-08" db="EMBL/GenBank/DDBJ databases">
        <title>WGS assembly of Ceratopteris richardii.</title>
        <authorList>
            <person name="Marchant D.B."/>
            <person name="Chen G."/>
            <person name="Jenkins J."/>
            <person name="Shu S."/>
            <person name="Leebens-Mack J."/>
            <person name="Grimwood J."/>
            <person name="Schmutz J."/>
            <person name="Soltis P."/>
            <person name="Soltis D."/>
            <person name="Chen Z.-H."/>
        </authorList>
    </citation>
    <scope>NUCLEOTIDE SEQUENCE</scope>
    <source>
        <strain evidence="1">Whitten #5841</strain>
        <tissue evidence="1">Leaf</tissue>
    </source>
</reference>
<accession>A0A8T2TJY3</accession>
<dbReference type="AlphaFoldDB" id="A0A8T2TJY3"/>
<dbReference type="Proteomes" id="UP000825935">
    <property type="component" value="Chromosome 12"/>
</dbReference>
<organism evidence="1 2">
    <name type="scientific">Ceratopteris richardii</name>
    <name type="common">Triangle waterfern</name>
    <dbReference type="NCBI Taxonomy" id="49495"/>
    <lineage>
        <taxon>Eukaryota</taxon>
        <taxon>Viridiplantae</taxon>
        <taxon>Streptophyta</taxon>
        <taxon>Embryophyta</taxon>
        <taxon>Tracheophyta</taxon>
        <taxon>Polypodiopsida</taxon>
        <taxon>Polypodiidae</taxon>
        <taxon>Polypodiales</taxon>
        <taxon>Pteridineae</taxon>
        <taxon>Pteridaceae</taxon>
        <taxon>Parkerioideae</taxon>
        <taxon>Ceratopteris</taxon>
    </lineage>
</organism>
<evidence type="ECO:0000313" key="1">
    <source>
        <dbReference type="EMBL" id="KAH7422952.1"/>
    </source>
</evidence>
<gene>
    <name evidence="1" type="ORF">KP509_12G033100</name>
</gene>